<comment type="caution">
    <text evidence="1">The sequence shown here is derived from an EMBL/GenBank/DDBJ whole genome shotgun (WGS) entry which is preliminary data.</text>
</comment>
<organism evidence="1 2">
    <name type="scientific">Coemansia linderi</name>
    <dbReference type="NCBI Taxonomy" id="2663919"/>
    <lineage>
        <taxon>Eukaryota</taxon>
        <taxon>Fungi</taxon>
        <taxon>Fungi incertae sedis</taxon>
        <taxon>Zoopagomycota</taxon>
        <taxon>Kickxellomycotina</taxon>
        <taxon>Kickxellomycetes</taxon>
        <taxon>Kickxellales</taxon>
        <taxon>Kickxellaceae</taxon>
        <taxon>Coemansia</taxon>
    </lineage>
</organism>
<reference evidence="1" key="1">
    <citation type="submission" date="2022-07" db="EMBL/GenBank/DDBJ databases">
        <title>Phylogenomic reconstructions and comparative analyses of Kickxellomycotina fungi.</title>
        <authorList>
            <person name="Reynolds N.K."/>
            <person name="Stajich J.E."/>
            <person name="Barry K."/>
            <person name="Grigoriev I.V."/>
            <person name="Crous P."/>
            <person name="Smith M.E."/>
        </authorList>
    </citation>
    <scope>NUCLEOTIDE SEQUENCE</scope>
    <source>
        <strain evidence="1">BCRC 34191</strain>
    </source>
</reference>
<accession>A0ACC1KMD8</accession>
<sequence>VVTVVAGLISYPFDTIRRRLMMQSGRAEKLYTGPFDCFRKLYSEAGMKVFFHGGFSNIIRGTGGALVLVFYDQLQTWMGIKK</sequence>
<evidence type="ECO:0000313" key="2">
    <source>
        <dbReference type="Proteomes" id="UP001140066"/>
    </source>
</evidence>
<dbReference type="Proteomes" id="UP001140066">
    <property type="component" value="Unassembled WGS sequence"/>
</dbReference>
<gene>
    <name evidence="1" type="ORF">GGI18_000792</name>
</gene>
<keyword evidence="2" id="KW-1185">Reference proteome</keyword>
<proteinExistence type="predicted"/>
<feature type="non-terminal residue" evidence="1">
    <location>
        <position position="1"/>
    </location>
</feature>
<protein>
    <submittedName>
        <fullName evidence="1">Uncharacterized protein</fullName>
    </submittedName>
</protein>
<evidence type="ECO:0000313" key="1">
    <source>
        <dbReference type="EMBL" id="KAJ2791910.1"/>
    </source>
</evidence>
<name>A0ACC1KMD8_9FUNG</name>
<dbReference type="EMBL" id="JANBUK010000079">
    <property type="protein sequence ID" value="KAJ2791910.1"/>
    <property type="molecule type" value="Genomic_DNA"/>
</dbReference>